<gene>
    <name evidence="1" type="ORF">AVEN_34128_1</name>
</gene>
<evidence type="ECO:0000313" key="1">
    <source>
        <dbReference type="EMBL" id="GBO34002.1"/>
    </source>
</evidence>
<keyword evidence="2" id="KW-1185">Reference proteome</keyword>
<dbReference type="Proteomes" id="UP000499080">
    <property type="component" value="Unassembled WGS sequence"/>
</dbReference>
<comment type="caution">
    <text evidence="1">The sequence shown here is derived from an EMBL/GenBank/DDBJ whole genome shotgun (WGS) entry which is preliminary data.</text>
</comment>
<protein>
    <submittedName>
        <fullName evidence="1">Uncharacterized protein</fullName>
    </submittedName>
</protein>
<accession>A0A4Y2WAJ6</accession>
<reference evidence="1 2" key="1">
    <citation type="journal article" date="2019" name="Sci. Rep.">
        <title>Orb-weaving spider Araneus ventricosus genome elucidates the spidroin gene catalogue.</title>
        <authorList>
            <person name="Kono N."/>
            <person name="Nakamura H."/>
            <person name="Ohtoshi R."/>
            <person name="Moran D.A.P."/>
            <person name="Shinohara A."/>
            <person name="Yoshida Y."/>
            <person name="Fujiwara M."/>
            <person name="Mori M."/>
            <person name="Tomita M."/>
            <person name="Arakawa K."/>
        </authorList>
    </citation>
    <scope>NUCLEOTIDE SEQUENCE [LARGE SCALE GENOMIC DNA]</scope>
</reference>
<name>A0A4Y2WAJ6_ARAVE</name>
<dbReference type="AlphaFoldDB" id="A0A4Y2WAJ6"/>
<evidence type="ECO:0000313" key="2">
    <source>
        <dbReference type="Proteomes" id="UP000499080"/>
    </source>
</evidence>
<dbReference type="EMBL" id="BGPR01057737">
    <property type="protein sequence ID" value="GBO34002.1"/>
    <property type="molecule type" value="Genomic_DNA"/>
</dbReference>
<proteinExistence type="predicted"/>
<organism evidence="1 2">
    <name type="scientific">Araneus ventricosus</name>
    <name type="common">Orbweaver spider</name>
    <name type="synonym">Epeira ventricosa</name>
    <dbReference type="NCBI Taxonomy" id="182803"/>
    <lineage>
        <taxon>Eukaryota</taxon>
        <taxon>Metazoa</taxon>
        <taxon>Ecdysozoa</taxon>
        <taxon>Arthropoda</taxon>
        <taxon>Chelicerata</taxon>
        <taxon>Arachnida</taxon>
        <taxon>Araneae</taxon>
        <taxon>Araneomorphae</taxon>
        <taxon>Entelegynae</taxon>
        <taxon>Araneoidea</taxon>
        <taxon>Araneidae</taxon>
        <taxon>Araneus</taxon>
    </lineage>
</organism>
<sequence>MNLMNCVDNVYIVSDNGQYITSKDTAKGIFRQTINKRVSDVAFFGFCPTDKCNYFDIKFKQDYASCIDNSHCSKDNSSNIVNNASKNAEIVNDSSSNVVVVNIVINASNNVETVNDISGNVVADNIVMNNVVNDKSGFNTTPSITRKRAASMEAAISNSKIRIDN</sequence>